<reference evidence="1 2" key="3">
    <citation type="journal article" date="2022" name="Microbiol. Spectr.">
        <title>Folding features and dynamics of 3D genome architecture in plant fungal pathogens.</title>
        <authorList>
            <person name="Xia C."/>
        </authorList>
    </citation>
    <scope>NUCLEOTIDE SEQUENCE [LARGE SCALE GENOMIC DNA]</scope>
    <source>
        <strain evidence="1 2">93-210</strain>
    </source>
</reference>
<dbReference type="Proteomes" id="UP001060170">
    <property type="component" value="Chromosome 10"/>
</dbReference>
<protein>
    <submittedName>
        <fullName evidence="1">Uncharacterized protein</fullName>
    </submittedName>
</protein>
<accession>A0ACC0E5U3</accession>
<reference evidence="2" key="1">
    <citation type="journal article" date="2018" name="BMC Genomics">
        <title>Genomic insights into host adaptation between the wheat stripe rust pathogen (Puccinia striiformis f. sp. tritici) and the barley stripe rust pathogen (Puccinia striiformis f. sp. hordei).</title>
        <authorList>
            <person name="Xia C."/>
            <person name="Wang M."/>
            <person name="Yin C."/>
            <person name="Cornejo O.E."/>
            <person name="Hulbert S.H."/>
            <person name="Chen X."/>
        </authorList>
    </citation>
    <scope>NUCLEOTIDE SEQUENCE [LARGE SCALE GENOMIC DNA]</scope>
    <source>
        <strain evidence="2">93-210</strain>
    </source>
</reference>
<keyword evidence="2" id="KW-1185">Reference proteome</keyword>
<sequence length="142" mass="15809">STNSLYISVSTRVGWTQWNLEQSGVPLFSTEVVYAEERSTAKRKNRETDSYKPAPSNGGGYAEGPSTAKMHRWSEWETMDMLNIMKANPSSFLDKAFWKRMSDFLHEAGQKDQTHNAVKSKWSKSHGDCAAATPALSSSING</sequence>
<gene>
    <name evidence="1" type="ORF">MJO28_010135</name>
</gene>
<feature type="non-terminal residue" evidence="1">
    <location>
        <position position="1"/>
    </location>
</feature>
<name>A0ACC0E5U3_9BASI</name>
<evidence type="ECO:0000313" key="2">
    <source>
        <dbReference type="Proteomes" id="UP001060170"/>
    </source>
</evidence>
<proteinExistence type="predicted"/>
<organism evidence="1 2">
    <name type="scientific">Puccinia striiformis f. sp. tritici</name>
    <dbReference type="NCBI Taxonomy" id="168172"/>
    <lineage>
        <taxon>Eukaryota</taxon>
        <taxon>Fungi</taxon>
        <taxon>Dikarya</taxon>
        <taxon>Basidiomycota</taxon>
        <taxon>Pucciniomycotina</taxon>
        <taxon>Pucciniomycetes</taxon>
        <taxon>Pucciniales</taxon>
        <taxon>Pucciniaceae</taxon>
        <taxon>Puccinia</taxon>
    </lineage>
</organism>
<comment type="caution">
    <text evidence="1">The sequence shown here is derived from an EMBL/GenBank/DDBJ whole genome shotgun (WGS) entry which is preliminary data.</text>
</comment>
<reference evidence="2" key="2">
    <citation type="journal article" date="2018" name="Mol. Plant Microbe Interact.">
        <title>Genome sequence resources for the wheat stripe rust pathogen (Puccinia striiformis f. sp. tritici) and the barley stripe rust pathogen (Puccinia striiformis f. sp. hordei).</title>
        <authorList>
            <person name="Xia C."/>
            <person name="Wang M."/>
            <person name="Yin C."/>
            <person name="Cornejo O.E."/>
            <person name="Hulbert S.H."/>
            <person name="Chen X."/>
        </authorList>
    </citation>
    <scope>NUCLEOTIDE SEQUENCE [LARGE SCALE GENOMIC DNA]</scope>
    <source>
        <strain evidence="2">93-210</strain>
    </source>
</reference>
<dbReference type="EMBL" id="CM045874">
    <property type="protein sequence ID" value="KAI7944440.1"/>
    <property type="molecule type" value="Genomic_DNA"/>
</dbReference>
<evidence type="ECO:0000313" key="1">
    <source>
        <dbReference type="EMBL" id="KAI7944440.1"/>
    </source>
</evidence>